<feature type="transmembrane region" description="Helical" evidence="2">
    <location>
        <begin position="34"/>
        <end position="56"/>
    </location>
</feature>
<keyword evidence="2" id="KW-0472">Membrane</keyword>
<comment type="caution">
    <text evidence="4">The sequence shown here is derived from an EMBL/GenBank/DDBJ whole genome shotgun (WGS) entry which is preliminary data.</text>
</comment>
<name>A0A9D1I489_9FIRM</name>
<dbReference type="InterPro" id="IPR037185">
    <property type="entry name" value="EmrE-like"/>
</dbReference>
<dbReference type="Pfam" id="PF00892">
    <property type="entry name" value="EamA"/>
    <property type="match status" value="2"/>
</dbReference>
<feature type="transmembrane region" description="Helical" evidence="2">
    <location>
        <begin position="124"/>
        <end position="142"/>
    </location>
</feature>
<dbReference type="SUPFAM" id="SSF103481">
    <property type="entry name" value="Multidrug resistance efflux transporter EmrE"/>
    <property type="match status" value="2"/>
</dbReference>
<sequence length="306" mass="32874">MSKRTIGVIGVIISAVFFGFVPTFSTYLTSVGGTTLSVVFLRFSLSLIPLLIYLKAKKIPMGITKSQFWKLVLITVAGYGGTAPLLFSSYSFIPTGMATTLHFCYPAMVIVFSAIFLKEKIKPVKLICVIMCMAGIFLFYDVGMGGNIIGILLAFISGNTYAFYIIYLDKSELKEMDSLKMIFYMNAIGTVMFFIICLATGQLALAMPWSGWLVAAVFSVGASFIAVLGFQIGVKYTGGQSASILSTFEPITSVVIGVAAHGESFSARGIAGCVLILAATVIIACVRDEEPDRNGLMQGDEKKSAS</sequence>
<feature type="transmembrane region" description="Helical" evidence="2">
    <location>
        <begin position="148"/>
        <end position="169"/>
    </location>
</feature>
<comment type="similarity">
    <text evidence="1">Belongs to the EamA transporter family.</text>
</comment>
<feature type="domain" description="EamA" evidence="3">
    <location>
        <begin position="6"/>
        <end position="139"/>
    </location>
</feature>
<feature type="transmembrane region" description="Helical" evidence="2">
    <location>
        <begin position="181"/>
        <end position="205"/>
    </location>
</feature>
<dbReference type="EMBL" id="DVMO01000067">
    <property type="protein sequence ID" value="HIU27647.1"/>
    <property type="molecule type" value="Genomic_DNA"/>
</dbReference>
<evidence type="ECO:0000313" key="5">
    <source>
        <dbReference type="Proteomes" id="UP000824091"/>
    </source>
</evidence>
<protein>
    <submittedName>
        <fullName evidence="4">EamA family transporter</fullName>
    </submittedName>
</protein>
<organism evidence="4 5">
    <name type="scientific">Candidatus Fimisoma avicola</name>
    <dbReference type="NCBI Taxonomy" id="2840826"/>
    <lineage>
        <taxon>Bacteria</taxon>
        <taxon>Bacillati</taxon>
        <taxon>Bacillota</taxon>
        <taxon>Clostridia</taxon>
        <taxon>Eubacteriales</taxon>
        <taxon>Candidatus Fimisoma</taxon>
    </lineage>
</organism>
<dbReference type="PANTHER" id="PTHR22911">
    <property type="entry name" value="ACYL-MALONYL CONDENSING ENZYME-RELATED"/>
    <property type="match status" value="1"/>
</dbReference>
<dbReference type="AlphaFoldDB" id="A0A9D1I489"/>
<feature type="transmembrane region" description="Helical" evidence="2">
    <location>
        <begin position="242"/>
        <end position="260"/>
    </location>
</feature>
<keyword evidence="2" id="KW-0812">Transmembrane</keyword>
<feature type="transmembrane region" description="Helical" evidence="2">
    <location>
        <begin position="68"/>
        <end position="93"/>
    </location>
</feature>
<proteinExistence type="inferred from homology"/>
<feature type="transmembrane region" description="Helical" evidence="2">
    <location>
        <begin position="7"/>
        <end position="28"/>
    </location>
</feature>
<gene>
    <name evidence="4" type="ORF">IAD16_04660</name>
</gene>
<feature type="transmembrane region" description="Helical" evidence="2">
    <location>
        <begin position="211"/>
        <end position="230"/>
    </location>
</feature>
<dbReference type="InterPro" id="IPR000620">
    <property type="entry name" value="EamA_dom"/>
</dbReference>
<evidence type="ECO:0000256" key="1">
    <source>
        <dbReference type="ARBA" id="ARBA00007362"/>
    </source>
</evidence>
<evidence type="ECO:0000259" key="3">
    <source>
        <dbReference type="Pfam" id="PF00892"/>
    </source>
</evidence>
<dbReference type="Proteomes" id="UP000824091">
    <property type="component" value="Unassembled WGS sequence"/>
</dbReference>
<feature type="transmembrane region" description="Helical" evidence="2">
    <location>
        <begin position="266"/>
        <end position="286"/>
    </location>
</feature>
<accession>A0A9D1I489</accession>
<dbReference type="Gene3D" id="1.10.3730.20">
    <property type="match status" value="1"/>
</dbReference>
<reference evidence="4" key="1">
    <citation type="submission" date="2020-10" db="EMBL/GenBank/DDBJ databases">
        <authorList>
            <person name="Gilroy R."/>
        </authorList>
    </citation>
    <scope>NUCLEOTIDE SEQUENCE</scope>
    <source>
        <strain evidence="4">11300</strain>
    </source>
</reference>
<reference evidence="4" key="2">
    <citation type="journal article" date="2021" name="PeerJ">
        <title>Extensive microbial diversity within the chicken gut microbiome revealed by metagenomics and culture.</title>
        <authorList>
            <person name="Gilroy R."/>
            <person name="Ravi A."/>
            <person name="Getino M."/>
            <person name="Pursley I."/>
            <person name="Horton D.L."/>
            <person name="Alikhan N.F."/>
            <person name="Baker D."/>
            <person name="Gharbi K."/>
            <person name="Hall N."/>
            <person name="Watson M."/>
            <person name="Adriaenssens E.M."/>
            <person name="Foster-Nyarko E."/>
            <person name="Jarju S."/>
            <person name="Secka A."/>
            <person name="Antonio M."/>
            <person name="Oren A."/>
            <person name="Chaudhuri R.R."/>
            <person name="La Ragione R."/>
            <person name="Hildebrand F."/>
            <person name="Pallen M.J."/>
        </authorList>
    </citation>
    <scope>NUCLEOTIDE SEQUENCE</scope>
    <source>
        <strain evidence="4">11300</strain>
    </source>
</reference>
<keyword evidence="2" id="KW-1133">Transmembrane helix</keyword>
<feature type="transmembrane region" description="Helical" evidence="2">
    <location>
        <begin position="99"/>
        <end position="117"/>
    </location>
</feature>
<evidence type="ECO:0000313" key="4">
    <source>
        <dbReference type="EMBL" id="HIU27647.1"/>
    </source>
</evidence>
<dbReference type="GO" id="GO:0016020">
    <property type="term" value="C:membrane"/>
    <property type="evidence" value="ECO:0007669"/>
    <property type="project" value="InterPro"/>
</dbReference>
<evidence type="ECO:0000256" key="2">
    <source>
        <dbReference type="SAM" id="Phobius"/>
    </source>
</evidence>
<feature type="domain" description="EamA" evidence="3">
    <location>
        <begin position="149"/>
        <end position="284"/>
    </location>
</feature>